<protein>
    <recommendedName>
        <fullName evidence="5">KASH domain-containing protein</fullName>
    </recommendedName>
</protein>
<feature type="compositionally biased region" description="Basic and acidic residues" evidence="1">
    <location>
        <begin position="1111"/>
        <end position="1123"/>
    </location>
</feature>
<feature type="compositionally biased region" description="Polar residues" evidence="1">
    <location>
        <begin position="805"/>
        <end position="816"/>
    </location>
</feature>
<keyword evidence="2" id="KW-1133">Transmembrane helix</keyword>
<proteinExistence type="predicted"/>
<dbReference type="Proteomes" id="UP001497525">
    <property type="component" value="Unassembled WGS sequence"/>
</dbReference>
<evidence type="ECO:0000313" key="4">
    <source>
        <dbReference type="Proteomes" id="UP001497525"/>
    </source>
</evidence>
<gene>
    <name evidence="3" type="ORF">CDAUBV1_LOCUS3242</name>
</gene>
<evidence type="ECO:0000256" key="2">
    <source>
        <dbReference type="SAM" id="Phobius"/>
    </source>
</evidence>
<sequence>MTSEVDQQLLLSDEFFNIKDDCDALLKSIKQSERIHADSNRPIVSSPCYLKNFALFHVSHMELHKRLARIRNASQRRSNKSLSRSEAFLDRDYLSELVVHETALNRVRTLGAQLVTPYKPEQNAHSSCTEYSSTQIDKSSGSDNGIVEQLKKIESLWQDTAAQVYMSSYQYNRVRALGDIQLDVQEAEAKLRSINRRTISMQDASGESNKEEEIASVFSELKAQHADLKQTVQTLFAADRLLNLLFMASVDPTVKSFSVLVHEAQSVVDSVPLDPDQLRSLSQRIYDLSEAALNIWLLQLELRERWKSTNRNQVIKLNGFCTSPGSSAVYKESGFGSQSGQTTPLGYSSYEDHLDYSPAIFGETNTQTALRTFLPSATHSPFWSAYTKHSKVQMGRVRSFSLDCLRNMDLDAHLFGDITTCDHKIPDEEETNSFERSVQTPTKCQSRANIQLVCPLYPRECKSCSHPEDRSSSEVPSSASPPTVCIKGPLCDSLVCERDAPQAAFTPDFCDDAVVHPREQFTPDNFSQGNGQMPVAVCSRDKTSSLYASLDSPSTEVRGNYNGFSSVPLIPNPHDRTAEFANDDDSTFSQLLPSPADHCSGGTLSSFSLPLSPEIHSVTTKYATSELQNGFTDQRIHISNRSSSSANEGLEWDNSGDLLGAKSESLDSGYEVTSLRTAGGSDGHRGDACSSANGSTDLPFSSTPDRGRHRYSFTLAAEIAERLVARNRFGDRQFSSSCTDAESWTDKGKKKCIPDWVRFSQNSLQYPSRANGASDGEYEVASSDDARTGPTYRNVDTDRTCQPGDHSTNSSPNFKTHSGFLKEGERTSFFDNEVSMHERTRPLSTFSEERLSSDELATDEISSSDVISLLTSIHNEATPLIRLLVRLEHNSSDISTYFREVNSNEVVGLPPSLQRERTQLDIDQSFLQYYDKYLTQWTMTADALCNQLNFCPTQSASSSTSTHLENGSVKLVSDSEKEEMKLALRAFADWLSALRVRYEVAKSQIRQRALYIDQLSGLTHELHQSLTVLESRVYTTIKKAREIVNTLYSVQTPVDQSSSESHMLVDPRPLKQHTSYGCSQILSTLEELQDLGEGVSSIQIRLGSWQPIGESVEHTTEPGRKDQLGFSEDVEEDGTDKSRPSSSSSATSSKVPVDSPPFHLGSFDMLARRASVLKQRLRAAIKRLESAAVSSKNPIHFSESDHGVQLSDSERQTQTITGCGELPVTTPLEFRKQIHSTTQPSMDSKNIHSPLSLSVRHPSAGRFVMLCVCVLFVAILLYFITHTEKPSLVSRVKTKRLISPFCPNRPGAVVAELSTNWWVKMFTCYQLPGSKGVTL</sequence>
<evidence type="ECO:0008006" key="5">
    <source>
        <dbReference type="Google" id="ProtNLM"/>
    </source>
</evidence>
<feature type="region of interest" description="Disordered" evidence="1">
    <location>
        <begin position="1111"/>
        <end position="1157"/>
    </location>
</feature>
<keyword evidence="2" id="KW-0472">Membrane</keyword>
<accession>A0AAV2T525</accession>
<feature type="region of interest" description="Disordered" evidence="1">
    <location>
        <begin position="768"/>
        <end position="818"/>
    </location>
</feature>
<reference evidence="3" key="1">
    <citation type="submission" date="2024-06" db="EMBL/GenBank/DDBJ databases">
        <authorList>
            <person name="Liu X."/>
            <person name="Lenzi L."/>
            <person name="Haldenby T S."/>
            <person name="Uol C."/>
        </authorList>
    </citation>
    <scope>NUCLEOTIDE SEQUENCE</scope>
</reference>
<keyword evidence="2" id="KW-0812">Transmembrane</keyword>
<feature type="compositionally biased region" description="Low complexity" evidence="1">
    <location>
        <begin position="1140"/>
        <end position="1153"/>
    </location>
</feature>
<dbReference type="EMBL" id="CAXLJL010000079">
    <property type="protein sequence ID" value="CAL5131054.1"/>
    <property type="molecule type" value="Genomic_DNA"/>
</dbReference>
<organism evidence="3 4">
    <name type="scientific">Calicophoron daubneyi</name>
    <name type="common">Rumen fluke</name>
    <name type="synonym">Paramphistomum daubneyi</name>
    <dbReference type="NCBI Taxonomy" id="300641"/>
    <lineage>
        <taxon>Eukaryota</taxon>
        <taxon>Metazoa</taxon>
        <taxon>Spiralia</taxon>
        <taxon>Lophotrochozoa</taxon>
        <taxon>Platyhelminthes</taxon>
        <taxon>Trematoda</taxon>
        <taxon>Digenea</taxon>
        <taxon>Plagiorchiida</taxon>
        <taxon>Pronocephalata</taxon>
        <taxon>Paramphistomoidea</taxon>
        <taxon>Paramphistomidae</taxon>
        <taxon>Calicophoron</taxon>
    </lineage>
</organism>
<evidence type="ECO:0000256" key="1">
    <source>
        <dbReference type="SAM" id="MobiDB-lite"/>
    </source>
</evidence>
<comment type="caution">
    <text evidence="3">The sequence shown here is derived from an EMBL/GenBank/DDBJ whole genome shotgun (WGS) entry which is preliminary data.</text>
</comment>
<feature type="transmembrane region" description="Helical" evidence="2">
    <location>
        <begin position="1263"/>
        <end position="1281"/>
    </location>
</feature>
<feature type="compositionally biased region" description="Polar residues" evidence="1">
    <location>
        <begin position="690"/>
        <end position="704"/>
    </location>
</feature>
<feature type="region of interest" description="Disordered" evidence="1">
    <location>
        <begin position="674"/>
        <end position="704"/>
    </location>
</feature>
<name>A0AAV2T525_CALDB</name>
<evidence type="ECO:0000313" key="3">
    <source>
        <dbReference type="EMBL" id="CAL5131054.1"/>
    </source>
</evidence>